<evidence type="ECO:0000256" key="1">
    <source>
        <dbReference type="ARBA" id="ARBA00001946"/>
    </source>
</evidence>
<dbReference type="NCBIfam" id="NF001278">
    <property type="entry name" value="PRK00235.1-5"/>
    <property type="match status" value="1"/>
</dbReference>
<keyword evidence="13 19" id="KW-0472">Membrane</keyword>
<comment type="cofactor">
    <cofactor evidence="1">
        <name>Mg(2+)</name>
        <dbReference type="ChEBI" id="CHEBI:18420"/>
    </cofactor>
</comment>
<comment type="pathway">
    <text evidence="3">Cofactor biosynthesis; adenosylcobalamin biosynthesis; adenosylcobalamin from cob(II)yrinate a,c-diamide: step 7/7.</text>
</comment>
<dbReference type="GO" id="GO:0009236">
    <property type="term" value="P:cobalamin biosynthetic process"/>
    <property type="evidence" value="ECO:0007669"/>
    <property type="project" value="UniProtKB-UniPathway"/>
</dbReference>
<evidence type="ECO:0000256" key="9">
    <source>
        <dbReference type="ARBA" id="ARBA00022679"/>
    </source>
</evidence>
<accession>A0A3B0ZFH2</accession>
<dbReference type="InterPro" id="IPR003805">
    <property type="entry name" value="CobS"/>
</dbReference>
<evidence type="ECO:0000256" key="17">
    <source>
        <dbReference type="ARBA" id="ARBA00048623"/>
    </source>
</evidence>
<evidence type="ECO:0000256" key="2">
    <source>
        <dbReference type="ARBA" id="ARBA00004651"/>
    </source>
</evidence>
<keyword evidence="10 19" id="KW-0812">Transmembrane</keyword>
<dbReference type="EC" id="2.7.8.26" evidence="5"/>
<name>A0A3B0ZFH2_9ZZZZ</name>
<dbReference type="Pfam" id="PF02654">
    <property type="entry name" value="CobS"/>
    <property type="match status" value="1"/>
</dbReference>
<dbReference type="PANTHER" id="PTHR34148:SF1">
    <property type="entry name" value="ADENOSYLCOBINAMIDE-GDP RIBAZOLETRANSFERASE"/>
    <property type="match status" value="1"/>
</dbReference>
<dbReference type="GO" id="GO:0051073">
    <property type="term" value="F:adenosylcobinamide-GDP ribazoletransferase activity"/>
    <property type="evidence" value="ECO:0007669"/>
    <property type="project" value="UniProtKB-EC"/>
</dbReference>
<evidence type="ECO:0000313" key="20">
    <source>
        <dbReference type="EMBL" id="VAW86943.1"/>
    </source>
</evidence>
<evidence type="ECO:0000256" key="10">
    <source>
        <dbReference type="ARBA" id="ARBA00022692"/>
    </source>
</evidence>
<evidence type="ECO:0000256" key="7">
    <source>
        <dbReference type="ARBA" id="ARBA00022475"/>
    </source>
</evidence>
<evidence type="ECO:0000256" key="16">
    <source>
        <dbReference type="ARBA" id="ARBA00032853"/>
    </source>
</evidence>
<evidence type="ECO:0000256" key="12">
    <source>
        <dbReference type="ARBA" id="ARBA00022989"/>
    </source>
</evidence>
<evidence type="ECO:0000256" key="5">
    <source>
        <dbReference type="ARBA" id="ARBA00013200"/>
    </source>
</evidence>
<evidence type="ECO:0000256" key="8">
    <source>
        <dbReference type="ARBA" id="ARBA00022573"/>
    </source>
</evidence>
<feature type="transmembrane region" description="Helical" evidence="19">
    <location>
        <begin position="109"/>
        <end position="129"/>
    </location>
</feature>
<feature type="transmembrane region" description="Helical" evidence="19">
    <location>
        <begin position="177"/>
        <end position="208"/>
    </location>
</feature>
<comment type="subcellular location">
    <subcellularLocation>
        <location evidence="2">Cell membrane</location>
        <topology evidence="2">Multi-pass membrane protein</topology>
    </subcellularLocation>
</comment>
<sequence>MRPFFVALQFLTQLPVRFTRYPEPQEIGGSLNYYPLVGLLLGFFLILFAWLLNDVSALLSAALLLSLWVGLTGGLHLDGLADSADAWVGGLGERDKTLAIMKDPRSGPAAVVVLVLLLLVKFAALHAILSTQYWIALLLAPVLGRTVLPLLFLSTPYVRKQGLGSVFVDNMPSGIKWIMLFTVFVLFLISGSIALGMAVVAILVLLVLRHLMLKRLGGCTGDTAGALVEITETSILLVIVIST</sequence>
<comment type="catalytic activity">
    <reaction evidence="17">
        <text>alpha-ribazole + adenosylcob(III)inamide-GDP = adenosylcob(III)alamin + GMP + H(+)</text>
        <dbReference type="Rhea" id="RHEA:16049"/>
        <dbReference type="ChEBI" id="CHEBI:10329"/>
        <dbReference type="ChEBI" id="CHEBI:15378"/>
        <dbReference type="ChEBI" id="CHEBI:18408"/>
        <dbReference type="ChEBI" id="CHEBI:58115"/>
        <dbReference type="ChEBI" id="CHEBI:60487"/>
        <dbReference type="EC" id="2.7.8.26"/>
    </reaction>
</comment>
<dbReference type="GO" id="GO:0008818">
    <property type="term" value="F:cobalamin 5'-phosphate synthase activity"/>
    <property type="evidence" value="ECO:0007669"/>
    <property type="project" value="InterPro"/>
</dbReference>
<keyword evidence="12 19" id="KW-1133">Transmembrane helix</keyword>
<keyword evidence="7" id="KW-1003">Cell membrane</keyword>
<keyword evidence="8" id="KW-0169">Cobalamin biosynthesis</keyword>
<evidence type="ECO:0000256" key="13">
    <source>
        <dbReference type="ARBA" id="ARBA00023136"/>
    </source>
</evidence>
<evidence type="ECO:0000256" key="3">
    <source>
        <dbReference type="ARBA" id="ARBA00004663"/>
    </source>
</evidence>
<evidence type="ECO:0000256" key="15">
    <source>
        <dbReference type="ARBA" id="ARBA00032605"/>
    </source>
</evidence>
<evidence type="ECO:0000256" key="14">
    <source>
        <dbReference type="ARBA" id="ARBA00025228"/>
    </source>
</evidence>
<evidence type="ECO:0000256" key="18">
    <source>
        <dbReference type="ARBA" id="ARBA00049504"/>
    </source>
</evidence>
<gene>
    <name evidence="20" type="ORF">MNBD_GAMMA16-875</name>
</gene>
<comment type="similarity">
    <text evidence="4">Belongs to the CobS family.</text>
</comment>
<protein>
    <recommendedName>
        <fullName evidence="6">Adenosylcobinamide-GDP ribazoletransferase</fullName>
        <ecNumber evidence="5">2.7.8.26</ecNumber>
    </recommendedName>
    <alternativeName>
        <fullName evidence="16">Cobalamin synthase</fullName>
    </alternativeName>
    <alternativeName>
        <fullName evidence="15">Cobalamin-5'-phosphate synthase</fullName>
    </alternativeName>
</protein>
<dbReference type="PANTHER" id="PTHR34148">
    <property type="entry name" value="ADENOSYLCOBINAMIDE-GDP RIBAZOLETRANSFERASE"/>
    <property type="match status" value="1"/>
</dbReference>
<feature type="transmembrane region" description="Helical" evidence="19">
    <location>
        <begin position="136"/>
        <end position="157"/>
    </location>
</feature>
<evidence type="ECO:0000256" key="4">
    <source>
        <dbReference type="ARBA" id="ARBA00010561"/>
    </source>
</evidence>
<dbReference type="NCBIfam" id="TIGR00317">
    <property type="entry name" value="cobS"/>
    <property type="match status" value="1"/>
</dbReference>
<evidence type="ECO:0000256" key="11">
    <source>
        <dbReference type="ARBA" id="ARBA00022842"/>
    </source>
</evidence>
<reference evidence="20" key="1">
    <citation type="submission" date="2018-06" db="EMBL/GenBank/DDBJ databases">
        <authorList>
            <person name="Zhirakovskaya E."/>
        </authorList>
    </citation>
    <scope>NUCLEOTIDE SEQUENCE</scope>
</reference>
<evidence type="ECO:0000256" key="19">
    <source>
        <dbReference type="SAM" id="Phobius"/>
    </source>
</evidence>
<dbReference type="HAMAP" id="MF_00719">
    <property type="entry name" value="CobS"/>
    <property type="match status" value="1"/>
</dbReference>
<keyword evidence="9 20" id="KW-0808">Transferase</keyword>
<dbReference type="UniPathway" id="UPA00148">
    <property type="reaction ID" value="UER00238"/>
</dbReference>
<proteinExistence type="inferred from homology"/>
<keyword evidence="11" id="KW-0460">Magnesium</keyword>
<comment type="function">
    <text evidence="14">Joins adenosylcobinamide-GDP and alpha-ribazole to generate adenosylcobalamin (Ado-cobalamin). Also synthesizes adenosylcobalamin 5'-phosphate from adenosylcobinamide-GDP and alpha-ribazole 5'-phosphate.</text>
</comment>
<feature type="transmembrane region" description="Helical" evidence="19">
    <location>
        <begin position="34"/>
        <end position="52"/>
    </location>
</feature>
<evidence type="ECO:0000256" key="6">
    <source>
        <dbReference type="ARBA" id="ARBA00015850"/>
    </source>
</evidence>
<dbReference type="AlphaFoldDB" id="A0A3B0ZFH2"/>
<feature type="transmembrane region" description="Helical" evidence="19">
    <location>
        <begin position="57"/>
        <end position="77"/>
    </location>
</feature>
<dbReference type="GO" id="GO:0005886">
    <property type="term" value="C:plasma membrane"/>
    <property type="evidence" value="ECO:0007669"/>
    <property type="project" value="UniProtKB-SubCell"/>
</dbReference>
<dbReference type="EMBL" id="UOFO01000107">
    <property type="protein sequence ID" value="VAW86943.1"/>
    <property type="molecule type" value="Genomic_DNA"/>
</dbReference>
<organism evidence="20">
    <name type="scientific">hydrothermal vent metagenome</name>
    <dbReference type="NCBI Taxonomy" id="652676"/>
    <lineage>
        <taxon>unclassified sequences</taxon>
        <taxon>metagenomes</taxon>
        <taxon>ecological metagenomes</taxon>
    </lineage>
</organism>
<comment type="catalytic activity">
    <reaction evidence="18">
        <text>alpha-ribazole 5'-phosphate + adenosylcob(III)inamide-GDP = adenosylcob(III)alamin 5'-phosphate + GMP + H(+)</text>
        <dbReference type="Rhea" id="RHEA:23560"/>
        <dbReference type="ChEBI" id="CHEBI:15378"/>
        <dbReference type="ChEBI" id="CHEBI:57918"/>
        <dbReference type="ChEBI" id="CHEBI:58115"/>
        <dbReference type="ChEBI" id="CHEBI:60487"/>
        <dbReference type="ChEBI" id="CHEBI:60493"/>
        <dbReference type="EC" id="2.7.8.26"/>
    </reaction>
</comment>